<reference evidence="5" key="1">
    <citation type="submission" date="2009-11" db="EMBL/GenBank/DDBJ databases">
        <authorList>
            <consortium name="The Broad Institute Genome Sequencing Platform"/>
            <person name="Ward D."/>
            <person name="Feldgarden M."/>
            <person name="Earl A."/>
            <person name="Young S.K."/>
            <person name="Zeng Q."/>
            <person name="Koehrsen M."/>
            <person name="Alvarado L."/>
            <person name="Berlin A."/>
            <person name="Bochicchio J."/>
            <person name="Borenstein D."/>
            <person name="Chapman S.B."/>
            <person name="Chen Z."/>
            <person name="Engels R."/>
            <person name="Freedman E."/>
            <person name="Gellesch M."/>
            <person name="Goldberg J."/>
            <person name="Griggs A."/>
            <person name="Gujja S."/>
            <person name="Heilman E."/>
            <person name="Heiman D."/>
            <person name="Hepburn T."/>
            <person name="Howarth C."/>
            <person name="Jen D."/>
            <person name="Larson L."/>
            <person name="Lewis B."/>
            <person name="Mehta T."/>
            <person name="Park D."/>
            <person name="Pearson M."/>
            <person name="Roberts A."/>
            <person name="Saif S."/>
            <person name="Shea T."/>
            <person name="Shenoy N."/>
            <person name="Sisk P."/>
            <person name="Stolte C."/>
            <person name="Sykes S."/>
            <person name="Thomson T."/>
            <person name="Walk T."/>
            <person name="White J."/>
            <person name="Yandava C."/>
            <person name="Izard J."/>
            <person name="Baranova O.V."/>
            <person name="Blanton J.M."/>
            <person name="Tanner A.C."/>
            <person name="Dewhirst F.E."/>
            <person name="Haas B."/>
            <person name="Nusbaum C."/>
            <person name="Birren B."/>
        </authorList>
    </citation>
    <scope>NUCLEOTIDE SEQUENCE [LARGE SCALE GENOMIC DNA]</scope>
    <source>
        <strain evidence="5">1-1 BBBD Race 1</strain>
    </source>
</reference>
<feature type="domain" description="Yeast cell wall synthesis Kre9/Knh1-like N-terminal" evidence="4">
    <location>
        <begin position="26"/>
        <end position="122"/>
    </location>
</feature>
<dbReference type="VEuPathDB" id="FungiDB:PTTG_05773"/>
<evidence type="ECO:0000256" key="2">
    <source>
        <dbReference type="SAM" id="MobiDB-lite"/>
    </source>
</evidence>
<organism evidence="5">
    <name type="scientific">Puccinia triticina (isolate 1-1 / race 1 (BBBD))</name>
    <name type="common">Brown leaf rust fungus</name>
    <dbReference type="NCBI Taxonomy" id="630390"/>
    <lineage>
        <taxon>Eukaryota</taxon>
        <taxon>Fungi</taxon>
        <taxon>Dikarya</taxon>
        <taxon>Basidiomycota</taxon>
        <taxon>Pucciniomycotina</taxon>
        <taxon>Pucciniomycetes</taxon>
        <taxon>Pucciniales</taxon>
        <taxon>Pucciniaceae</taxon>
        <taxon>Puccinia</taxon>
    </lineage>
</organism>
<dbReference type="PANTHER" id="PTHR40633">
    <property type="entry name" value="MATRIX PROTEIN, PUTATIVE (AFU_ORTHOLOGUE AFUA_8G05410)-RELATED"/>
    <property type="match status" value="1"/>
</dbReference>
<feature type="chain" id="PRO_5009386220" description="Yeast cell wall synthesis Kre9/Knh1-like N-terminal domain-containing protein" evidence="3">
    <location>
        <begin position="20"/>
        <end position="212"/>
    </location>
</feature>
<keyword evidence="7" id="KW-1185">Reference proteome</keyword>
<dbReference type="Proteomes" id="UP000005240">
    <property type="component" value="Unassembled WGS sequence"/>
</dbReference>
<dbReference type="InterPro" id="IPR052982">
    <property type="entry name" value="SRP1/TIP1-like"/>
</dbReference>
<reference evidence="5" key="2">
    <citation type="submission" date="2016-05" db="EMBL/GenBank/DDBJ databases">
        <title>Comparative analysis highlights variable genome content of wheat rusts and divergence of the mating loci.</title>
        <authorList>
            <person name="Cuomo C.A."/>
            <person name="Bakkeren G."/>
            <person name="Szabo L."/>
            <person name="Khalil H."/>
            <person name="Joly D."/>
            <person name="Goldberg J."/>
            <person name="Young S."/>
            <person name="Zeng Q."/>
            <person name="Fellers J."/>
        </authorList>
    </citation>
    <scope>NUCLEOTIDE SEQUENCE [LARGE SCALE GENOMIC DNA]</scope>
    <source>
        <strain evidence="5">1-1 BBBD Race 1</strain>
    </source>
</reference>
<evidence type="ECO:0000313" key="7">
    <source>
        <dbReference type="Proteomes" id="UP000005240"/>
    </source>
</evidence>
<dbReference type="EMBL" id="ADAS02000015">
    <property type="protein sequence ID" value="OAV97111.1"/>
    <property type="molecule type" value="Genomic_DNA"/>
</dbReference>
<feature type="compositionally biased region" description="Low complexity" evidence="2">
    <location>
        <begin position="136"/>
        <end position="156"/>
    </location>
</feature>
<reference evidence="6" key="4">
    <citation type="submission" date="2025-05" db="UniProtKB">
        <authorList>
            <consortium name="EnsemblFungi"/>
        </authorList>
    </citation>
    <scope>IDENTIFICATION</scope>
    <source>
        <strain evidence="6">isolate 1-1 / race 1 (BBBD)</strain>
    </source>
</reference>
<protein>
    <recommendedName>
        <fullName evidence="4">Yeast cell wall synthesis Kre9/Knh1-like N-terminal domain-containing protein</fullName>
    </recommendedName>
</protein>
<accession>A0A0C4EY74</accession>
<gene>
    <name evidence="5" type="ORF">PTTG_05773</name>
</gene>
<evidence type="ECO:0000259" key="4">
    <source>
        <dbReference type="Pfam" id="PF10342"/>
    </source>
</evidence>
<keyword evidence="1 3" id="KW-0732">Signal</keyword>
<reference evidence="6 7" key="3">
    <citation type="journal article" date="2017" name="G3 (Bethesda)">
        <title>Comparative analysis highlights variable genome content of wheat rusts and divergence of the mating loci.</title>
        <authorList>
            <person name="Cuomo C.A."/>
            <person name="Bakkeren G."/>
            <person name="Khalil H.B."/>
            <person name="Panwar V."/>
            <person name="Joly D."/>
            <person name="Linning R."/>
            <person name="Sakthikumar S."/>
            <person name="Song X."/>
            <person name="Adiconis X."/>
            <person name="Fan L."/>
            <person name="Goldberg J.M."/>
            <person name="Levin J.Z."/>
            <person name="Young S."/>
            <person name="Zeng Q."/>
            <person name="Anikster Y."/>
            <person name="Bruce M."/>
            <person name="Wang M."/>
            <person name="Yin C."/>
            <person name="McCallum B."/>
            <person name="Szabo L.J."/>
            <person name="Hulbert S."/>
            <person name="Chen X."/>
            <person name="Fellers J.P."/>
        </authorList>
    </citation>
    <scope>NUCLEOTIDE SEQUENCE</scope>
    <source>
        <strain evidence="6">isolate 1-1 / race 1 (BBBD)</strain>
        <strain evidence="7">Isolate 1-1 / race 1 (BBBD)</strain>
    </source>
</reference>
<evidence type="ECO:0000256" key="3">
    <source>
        <dbReference type="SAM" id="SignalP"/>
    </source>
</evidence>
<dbReference type="OMA" id="TITWINP"/>
<name>A0A0C4EY74_PUCT1</name>
<dbReference type="PANTHER" id="PTHR40633:SF1">
    <property type="entry name" value="GPI ANCHORED SERINE-THREONINE RICH PROTEIN (AFU_ORTHOLOGUE AFUA_1G03630)"/>
    <property type="match status" value="1"/>
</dbReference>
<feature type="region of interest" description="Disordered" evidence="2">
    <location>
        <begin position="136"/>
        <end position="170"/>
    </location>
</feature>
<dbReference type="EnsemblFungi" id="PTTG_05773-t43_1">
    <property type="protein sequence ID" value="PTTG_05773-t43_1-p1"/>
    <property type="gene ID" value="PTTG_05773"/>
</dbReference>
<dbReference type="AlphaFoldDB" id="A0A0C4EY74"/>
<dbReference type="Pfam" id="PF10342">
    <property type="entry name" value="Kre9_KNH"/>
    <property type="match status" value="1"/>
</dbReference>
<feature type="signal peptide" evidence="3">
    <location>
        <begin position="1"/>
        <end position="19"/>
    </location>
</feature>
<evidence type="ECO:0000256" key="1">
    <source>
        <dbReference type="ARBA" id="ARBA00022729"/>
    </source>
</evidence>
<proteinExistence type="predicted"/>
<feature type="compositionally biased region" description="Polar residues" evidence="2">
    <location>
        <begin position="159"/>
        <end position="170"/>
    </location>
</feature>
<dbReference type="InterPro" id="IPR018466">
    <property type="entry name" value="Kre9/Knh1-like_N"/>
</dbReference>
<sequence>MTPFTSSLIALAILNTVQGALSPIFPVQGSTCAVLQSCQIKWQDDASLPSTTTMGETTIDLVMGSASNLVAVQNLGGVSNPSVATAITFQPIAGLSPTEKYAVRFIAKANATHPTFSTYFSITGGSGTATPLVTPNSALAASNPPSSSGPAPIIGSKAPSGSSNTSASTNVMSTAKNDTAAANADKSSASLVASSLTAVTGAAALVASVWFL</sequence>
<evidence type="ECO:0000313" key="6">
    <source>
        <dbReference type="EnsemblFungi" id="PTTG_05773-t43_1-p1"/>
    </source>
</evidence>
<evidence type="ECO:0000313" key="5">
    <source>
        <dbReference type="EMBL" id="OAV97111.1"/>
    </source>
</evidence>
<dbReference type="OrthoDB" id="2500796at2759"/>